<evidence type="ECO:0000259" key="4">
    <source>
        <dbReference type="PROSITE" id="PS51352"/>
    </source>
</evidence>
<dbReference type="InterPro" id="IPR013740">
    <property type="entry name" value="Redoxin"/>
</dbReference>
<dbReference type="PROSITE" id="PS00194">
    <property type="entry name" value="THIOREDOXIN_1"/>
    <property type="match status" value="1"/>
</dbReference>
<keyword evidence="2" id="KW-0201">Cytochrome c-type biogenesis</keyword>
<dbReference type="Gene3D" id="3.40.30.10">
    <property type="entry name" value="Glutaredoxin"/>
    <property type="match status" value="1"/>
</dbReference>
<evidence type="ECO:0000256" key="3">
    <source>
        <dbReference type="ARBA" id="ARBA00023284"/>
    </source>
</evidence>
<dbReference type="InterPro" id="IPR013766">
    <property type="entry name" value="Thioredoxin_domain"/>
</dbReference>
<dbReference type="RefSeq" id="WP_138722992.1">
    <property type="nucleotide sequence ID" value="NZ_SSHJ02000006.1"/>
</dbReference>
<dbReference type="InterPro" id="IPR050553">
    <property type="entry name" value="Thioredoxin_ResA/DsbE_sf"/>
</dbReference>
<protein>
    <submittedName>
        <fullName evidence="5">TlpA family protein disulfide reductase</fullName>
    </submittedName>
</protein>
<comment type="subcellular location">
    <subcellularLocation>
        <location evidence="1">Cell envelope</location>
    </subcellularLocation>
</comment>
<dbReference type="InterPro" id="IPR036249">
    <property type="entry name" value="Thioredoxin-like_sf"/>
</dbReference>
<evidence type="ECO:0000313" key="6">
    <source>
        <dbReference type="Proteomes" id="UP001517247"/>
    </source>
</evidence>
<keyword evidence="3" id="KW-0676">Redox-active center</keyword>
<evidence type="ECO:0000256" key="1">
    <source>
        <dbReference type="ARBA" id="ARBA00004196"/>
    </source>
</evidence>
<dbReference type="Pfam" id="PF08534">
    <property type="entry name" value="Redoxin"/>
    <property type="match status" value="1"/>
</dbReference>
<dbReference type="SUPFAM" id="SSF52833">
    <property type="entry name" value="Thioredoxin-like"/>
    <property type="match status" value="1"/>
</dbReference>
<keyword evidence="6" id="KW-1185">Reference proteome</keyword>
<evidence type="ECO:0000313" key="5">
    <source>
        <dbReference type="EMBL" id="MFN0255877.1"/>
    </source>
</evidence>
<evidence type="ECO:0000256" key="2">
    <source>
        <dbReference type="ARBA" id="ARBA00022748"/>
    </source>
</evidence>
<reference evidence="5 6" key="1">
    <citation type="submission" date="2024-12" db="EMBL/GenBank/DDBJ databases">
        <authorList>
            <person name="Hu S."/>
        </authorList>
    </citation>
    <scope>NUCLEOTIDE SEQUENCE [LARGE SCALE GENOMIC DNA]</scope>
    <source>
        <strain evidence="5 6">THG-T11</strain>
    </source>
</reference>
<proteinExistence type="predicted"/>
<dbReference type="CDD" id="cd02966">
    <property type="entry name" value="TlpA_like_family"/>
    <property type="match status" value="1"/>
</dbReference>
<gene>
    <name evidence="5" type="ORF">E6A44_009865</name>
</gene>
<dbReference type="PANTHER" id="PTHR42852">
    <property type="entry name" value="THIOL:DISULFIDE INTERCHANGE PROTEIN DSBE"/>
    <property type="match status" value="1"/>
</dbReference>
<comment type="caution">
    <text evidence="5">The sequence shown here is derived from an EMBL/GenBank/DDBJ whole genome shotgun (WGS) entry which is preliminary data.</text>
</comment>
<dbReference type="PROSITE" id="PS51352">
    <property type="entry name" value="THIOREDOXIN_2"/>
    <property type="match status" value="1"/>
</dbReference>
<feature type="domain" description="Thioredoxin" evidence="4">
    <location>
        <begin position="50"/>
        <end position="190"/>
    </location>
</feature>
<accession>A0ABW9J7K9</accession>
<dbReference type="EMBL" id="SSHJ02000006">
    <property type="protein sequence ID" value="MFN0255877.1"/>
    <property type="molecule type" value="Genomic_DNA"/>
</dbReference>
<name>A0ABW9J7K9_9SPHI</name>
<dbReference type="PANTHER" id="PTHR42852:SF13">
    <property type="entry name" value="PROTEIN DIPZ"/>
    <property type="match status" value="1"/>
</dbReference>
<dbReference type="Proteomes" id="UP001517247">
    <property type="component" value="Unassembled WGS sequence"/>
</dbReference>
<sequence length="201" mass="22523">MDKKNIKKYISNGVFILILALILFVPSAKALVIQGLMQVGLFNPDVPSKETSATTALNLKFKDRSGKTVTLDELKGKVVFLNFWATWCPPCLAEMPSINKLYEQHKNSEDVVFILLDADSNFEKANGYMKARKYTMPVYQMASSVPEQIFAGSLPTTVVFDKQGRLSFKHEGVANYNSKKFVAFIEKLRSPSLPRHLSPKG</sequence>
<dbReference type="InterPro" id="IPR017937">
    <property type="entry name" value="Thioredoxin_CS"/>
</dbReference>
<organism evidence="5 6">
    <name type="scientific">Pedobacter ureilyticus</name>
    <dbReference type="NCBI Taxonomy" id="1393051"/>
    <lineage>
        <taxon>Bacteria</taxon>
        <taxon>Pseudomonadati</taxon>
        <taxon>Bacteroidota</taxon>
        <taxon>Sphingobacteriia</taxon>
        <taxon>Sphingobacteriales</taxon>
        <taxon>Sphingobacteriaceae</taxon>
        <taxon>Pedobacter</taxon>
    </lineage>
</organism>